<evidence type="ECO:0000256" key="2">
    <source>
        <dbReference type="ARBA" id="ARBA00004496"/>
    </source>
</evidence>
<gene>
    <name evidence="9" type="ORF">PEVE_00011731</name>
</gene>
<reference evidence="9 10" key="1">
    <citation type="submission" date="2022-05" db="EMBL/GenBank/DDBJ databases">
        <authorList>
            <consortium name="Genoscope - CEA"/>
            <person name="William W."/>
        </authorList>
    </citation>
    <scope>NUCLEOTIDE SEQUENCE [LARGE SCALE GENOMIC DNA]</scope>
</reference>
<comment type="caution">
    <text evidence="9">The sequence shown here is derived from an EMBL/GenBank/DDBJ whole genome shotgun (WGS) entry which is preliminary data.</text>
</comment>
<proteinExistence type="predicted"/>
<dbReference type="InterPro" id="IPR000237">
    <property type="entry name" value="GRIP_dom"/>
</dbReference>
<accession>A0ABN8RHA8</accession>
<feature type="region of interest" description="Disordered" evidence="7">
    <location>
        <begin position="320"/>
        <end position="339"/>
    </location>
</feature>
<dbReference type="SMART" id="SM00755">
    <property type="entry name" value="Grip"/>
    <property type="match status" value="1"/>
</dbReference>
<feature type="compositionally biased region" description="Low complexity" evidence="7">
    <location>
        <begin position="16"/>
        <end position="28"/>
    </location>
</feature>
<comment type="subcellular location">
    <subcellularLocation>
        <location evidence="2">Cytoplasm</location>
    </subcellularLocation>
    <subcellularLocation>
        <location evidence="1">Endomembrane system</location>
        <topology evidence="1">Peripheral membrane protein</topology>
    </subcellularLocation>
</comment>
<evidence type="ECO:0000256" key="1">
    <source>
        <dbReference type="ARBA" id="ARBA00004184"/>
    </source>
</evidence>
<name>A0ABN8RHA8_9CNID</name>
<evidence type="ECO:0000256" key="7">
    <source>
        <dbReference type="SAM" id="MobiDB-lite"/>
    </source>
</evidence>
<protein>
    <recommendedName>
        <fullName evidence="8">GRIP domain-containing protein</fullName>
    </recommendedName>
</protein>
<evidence type="ECO:0000256" key="6">
    <source>
        <dbReference type="SAM" id="Coils"/>
    </source>
</evidence>
<dbReference type="InterPro" id="IPR051952">
    <property type="entry name" value="Golgi-autophagy_related"/>
</dbReference>
<evidence type="ECO:0000259" key="8">
    <source>
        <dbReference type="PROSITE" id="PS50913"/>
    </source>
</evidence>
<keyword evidence="10" id="KW-1185">Reference proteome</keyword>
<keyword evidence="5" id="KW-0472">Membrane</keyword>
<dbReference type="Pfam" id="PF01465">
    <property type="entry name" value="GRIP"/>
    <property type="match status" value="1"/>
</dbReference>
<sequence length="834" mass="97816">MFAKLKQKIAEEEQNSDSSRPLPSSPSVRRPKVNGWTENKWERRRLSNASSLYESRESIYSESSVASSGYNVSRHASFTSRSNSTPAGTPIESSSNFTVNSRSSKEEILDLLAKRGEQVYKLEAKIADMASLLREQTRIKESLEGALERQKEEQSTRIRSLQADFEKTLNEKNQESTRYADMNELNELQQQELTRMKSLFIQYQTDATRKAAEIIEKSKQIENLDKSYLEQKEELASLQERLDDLARERTKYEVRDKQQQSRITTLEKEKKSLQDELTSTVNELTKKSVQLDRAEKNHSQAEEQLANLRQTHSLYKNKVSQELEEKDNETSQLKERVGDLQRRLEDSKLSGSDQVNAMEKEREQLESRLQESRDQLNELRTNSNDRINTLGSLVSTLNERLERKESELTECKRKYDQDYEIWRSKNLQLEQQLERIQQDAKTGKRSSAEQTAHLEDQVRLLEAAREREKIEMQTKLDQLKMFENEYSRQEDSYKQRIADLEEEKEQLQSELMSKAEENRHVSLCLEDAMKETNELKSQIAKFEENLKEKNDLLTCFKENKLDSPSHFTSNLSPEAVENLKQELSSTKARYQYAEDVLKQREKTIADLRQTVAEKEELLNRSTTKIRQYEENNRFIANDRIYFSENRDSQKVISNLKIRIKELEEQLQEREMLQLDENELRDLRKDNSRLETDLEDKDKKIKLLQAKIIELKKAFQRELKMTAPEGEGTERRSPGTPNGDVMVHSDEERERYDYLETNFKYLKHVVLKYMCSSNKQSRQLINVIGHLLRFTPKELTCVNEAVEWKIQQHAVFLLPSLIHGLTILTSDKALFNRIQ</sequence>
<keyword evidence="3" id="KW-0963">Cytoplasm</keyword>
<dbReference type="PANTHER" id="PTHR23157">
    <property type="entry name" value="GRIP AND COILED-COIL DOMAIN-CONTAINING PROTEIN 1"/>
    <property type="match status" value="1"/>
</dbReference>
<feature type="region of interest" description="Disordered" evidence="7">
    <location>
        <begin position="76"/>
        <end position="100"/>
    </location>
</feature>
<dbReference type="Gene3D" id="1.10.220.60">
    <property type="entry name" value="GRIP domain"/>
    <property type="match status" value="1"/>
</dbReference>
<keyword evidence="4 6" id="KW-0175">Coiled coil</keyword>
<organism evidence="9 10">
    <name type="scientific">Porites evermanni</name>
    <dbReference type="NCBI Taxonomy" id="104178"/>
    <lineage>
        <taxon>Eukaryota</taxon>
        <taxon>Metazoa</taxon>
        <taxon>Cnidaria</taxon>
        <taxon>Anthozoa</taxon>
        <taxon>Hexacorallia</taxon>
        <taxon>Scleractinia</taxon>
        <taxon>Fungiina</taxon>
        <taxon>Poritidae</taxon>
        <taxon>Porites</taxon>
    </lineage>
</organism>
<evidence type="ECO:0000256" key="4">
    <source>
        <dbReference type="ARBA" id="ARBA00023054"/>
    </source>
</evidence>
<feature type="region of interest" description="Disordered" evidence="7">
    <location>
        <begin position="47"/>
        <end position="66"/>
    </location>
</feature>
<evidence type="ECO:0000256" key="3">
    <source>
        <dbReference type="ARBA" id="ARBA00022490"/>
    </source>
</evidence>
<evidence type="ECO:0000256" key="5">
    <source>
        <dbReference type="ARBA" id="ARBA00023136"/>
    </source>
</evidence>
<dbReference type="PROSITE" id="PS50913">
    <property type="entry name" value="GRIP"/>
    <property type="match status" value="1"/>
</dbReference>
<dbReference type="EMBL" id="CALNXI010001850">
    <property type="protein sequence ID" value="CAH3178313.1"/>
    <property type="molecule type" value="Genomic_DNA"/>
</dbReference>
<feature type="region of interest" description="Disordered" evidence="7">
    <location>
        <begin position="1"/>
        <end position="40"/>
    </location>
</feature>
<dbReference type="PANTHER" id="PTHR23157:SF25">
    <property type="entry name" value="GRIP AND COILED-COIL DOMAIN-CONTAINING PROTEIN 1"/>
    <property type="match status" value="1"/>
</dbReference>
<feature type="region of interest" description="Disordered" evidence="7">
    <location>
        <begin position="344"/>
        <end position="370"/>
    </location>
</feature>
<dbReference type="Proteomes" id="UP001159427">
    <property type="component" value="Unassembled WGS sequence"/>
</dbReference>
<feature type="compositionally biased region" description="Basic and acidic residues" evidence="7">
    <location>
        <begin position="358"/>
        <end position="370"/>
    </location>
</feature>
<evidence type="ECO:0000313" key="10">
    <source>
        <dbReference type="Proteomes" id="UP001159427"/>
    </source>
</evidence>
<feature type="region of interest" description="Disordered" evidence="7">
    <location>
        <begin position="721"/>
        <end position="742"/>
    </location>
</feature>
<evidence type="ECO:0000313" key="9">
    <source>
        <dbReference type="EMBL" id="CAH3178313.1"/>
    </source>
</evidence>
<feature type="compositionally biased region" description="Polar residues" evidence="7">
    <location>
        <begin position="76"/>
        <end position="87"/>
    </location>
</feature>
<feature type="coiled-coil region" evidence="6">
    <location>
        <begin position="133"/>
        <end position="171"/>
    </location>
</feature>
<feature type="domain" description="GRIP" evidence="8">
    <location>
        <begin position="751"/>
        <end position="800"/>
    </location>
</feature>